<accession>C1MI16</accession>
<dbReference type="KEGG" id="mpp:MICPUCDRAFT_50399"/>
<dbReference type="RefSeq" id="XP_003055588.1">
    <property type="nucleotide sequence ID" value="XM_003055542.1"/>
</dbReference>
<feature type="transmembrane region" description="Helical" evidence="2">
    <location>
        <begin position="20"/>
        <end position="38"/>
    </location>
</feature>
<feature type="compositionally biased region" description="Gly residues" evidence="1">
    <location>
        <begin position="225"/>
        <end position="245"/>
    </location>
</feature>
<organism evidence="4">
    <name type="scientific">Micromonas pusilla (strain CCMP1545)</name>
    <name type="common">Picoplanktonic green alga</name>
    <dbReference type="NCBI Taxonomy" id="564608"/>
    <lineage>
        <taxon>Eukaryota</taxon>
        <taxon>Viridiplantae</taxon>
        <taxon>Chlorophyta</taxon>
        <taxon>Mamiellophyceae</taxon>
        <taxon>Mamiellales</taxon>
        <taxon>Mamiellaceae</taxon>
        <taxon>Micromonas</taxon>
    </lineage>
</organism>
<dbReference type="GeneID" id="9680628"/>
<name>C1MI16_MICPC</name>
<dbReference type="Proteomes" id="UP000001876">
    <property type="component" value="Unassembled WGS sequence"/>
</dbReference>
<feature type="region of interest" description="Disordered" evidence="1">
    <location>
        <begin position="204"/>
        <end position="247"/>
    </location>
</feature>
<evidence type="ECO:0000256" key="2">
    <source>
        <dbReference type="SAM" id="Phobius"/>
    </source>
</evidence>
<proteinExistence type="predicted"/>
<dbReference type="OMA" id="QARSIDW"/>
<evidence type="ECO:0000256" key="1">
    <source>
        <dbReference type="SAM" id="MobiDB-lite"/>
    </source>
</evidence>
<keyword evidence="2" id="KW-1133">Transmembrane helix</keyword>
<evidence type="ECO:0000313" key="4">
    <source>
        <dbReference type="Proteomes" id="UP000001876"/>
    </source>
</evidence>
<evidence type="ECO:0000313" key="3">
    <source>
        <dbReference type="EMBL" id="EEH60840.1"/>
    </source>
</evidence>
<keyword evidence="4" id="KW-1185">Reference proteome</keyword>
<keyword evidence="2" id="KW-0812">Transmembrane</keyword>
<dbReference type="EMBL" id="GG663735">
    <property type="protein sequence ID" value="EEH60840.1"/>
    <property type="molecule type" value="Genomic_DNA"/>
</dbReference>
<protein>
    <submittedName>
        <fullName evidence="3">Predicted protein</fullName>
    </submittedName>
</protein>
<dbReference type="AlphaFoldDB" id="C1MI16"/>
<reference evidence="3 4" key="1">
    <citation type="journal article" date="2009" name="Science">
        <title>Green evolution and dynamic adaptations revealed by genomes of the marine picoeukaryotes Micromonas.</title>
        <authorList>
            <person name="Worden A.Z."/>
            <person name="Lee J.H."/>
            <person name="Mock T."/>
            <person name="Rouze P."/>
            <person name="Simmons M.P."/>
            <person name="Aerts A.L."/>
            <person name="Allen A.E."/>
            <person name="Cuvelier M.L."/>
            <person name="Derelle E."/>
            <person name="Everett M.V."/>
            <person name="Foulon E."/>
            <person name="Grimwood J."/>
            <person name="Gundlach H."/>
            <person name="Henrissat B."/>
            <person name="Napoli C."/>
            <person name="McDonald S.M."/>
            <person name="Parker M.S."/>
            <person name="Rombauts S."/>
            <person name="Salamov A."/>
            <person name="Von Dassow P."/>
            <person name="Badger J.H."/>
            <person name="Coutinho P.M."/>
            <person name="Demir E."/>
            <person name="Dubchak I."/>
            <person name="Gentemann C."/>
            <person name="Eikrem W."/>
            <person name="Gready J.E."/>
            <person name="John U."/>
            <person name="Lanier W."/>
            <person name="Lindquist E.A."/>
            <person name="Lucas S."/>
            <person name="Mayer K.F."/>
            <person name="Moreau H."/>
            <person name="Not F."/>
            <person name="Otillar R."/>
            <person name="Panaud O."/>
            <person name="Pangilinan J."/>
            <person name="Paulsen I."/>
            <person name="Piegu B."/>
            <person name="Poliakov A."/>
            <person name="Robbens S."/>
            <person name="Schmutz J."/>
            <person name="Toulza E."/>
            <person name="Wyss T."/>
            <person name="Zelensky A."/>
            <person name="Zhou K."/>
            <person name="Armbrust E.V."/>
            <person name="Bhattacharya D."/>
            <person name="Goodenough U.W."/>
            <person name="Van de Peer Y."/>
            <person name="Grigoriev I.V."/>
        </authorList>
    </citation>
    <scope>NUCLEOTIDE SEQUENCE [LARGE SCALE GENOMIC DNA]</scope>
    <source>
        <strain evidence="3 4">CCMP1545</strain>
    </source>
</reference>
<keyword evidence="2" id="KW-0472">Membrane</keyword>
<gene>
    <name evidence="3" type="ORF">MICPUCDRAFT_50399</name>
</gene>
<sequence length="344" mass="35754">MPHDLSPETALANAKTACGRLAAFVAATNFLFALATMGSRRRRNTRRIGDGVVDLGAAWTVATMTFCALARSPAPFVLDDELLLKLAPSQPLHLLLVTLPTQARSIDWSPYDRVGVALFLRALWSRGLVRRGNAASLLFCLVGAVASLCLARELSDKTHSPESGERGKAEALNALVDMLVAMSRAGAGGLLLVAAAPRREQIREEEAAAAASDGGDAQSEHATSDGGGGGGAGSGGGGAGSGGGVPASRVDGRPISVGLAGQELALVTCWCFSVLLVAPPRLGNGPAFYADDVKHWCVPWQGLRSLAHVLTQWVGFVVVKARWASMLSGGASGRGREARRPKTE</sequence>